<evidence type="ECO:0000256" key="1">
    <source>
        <dbReference type="SAM" id="Phobius"/>
    </source>
</evidence>
<feature type="transmembrane region" description="Helical" evidence="1">
    <location>
        <begin position="48"/>
        <end position="67"/>
    </location>
</feature>
<comment type="caution">
    <text evidence="2">The sequence shown here is derived from an EMBL/GenBank/DDBJ whole genome shotgun (WGS) entry which is preliminary data.</text>
</comment>
<protein>
    <submittedName>
        <fullName evidence="2">Uncharacterized protein</fullName>
    </submittedName>
</protein>
<keyword evidence="1" id="KW-0812">Transmembrane</keyword>
<gene>
    <name evidence="2" type="ORF">COW88_03040</name>
</gene>
<keyword evidence="1" id="KW-1133">Transmembrane helix</keyword>
<feature type="transmembrane region" description="Helical" evidence="1">
    <location>
        <begin position="24"/>
        <end position="42"/>
    </location>
</feature>
<dbReference type="Proteomes" id="UP000230638">
    <property type="component" value="Unassembled WGS sequence"/>
</dbReference>
<accession>A0A2H0CT55</accession>
<name>A0A2H0CT55_9BACT</name>
<sequence length="73" mass="8398">MGKRWTKFIWFCYTHQLLPFEKDIRIMLTCALGAICLIIVLSPTSSDINIISIGGLILTAVFGWRWIKKAPRM</sequence>
<evidence type="ECO:0000313" key="2">
    <source>
        <dbReference type="EMBL" id="PIP73102.1"/>
    </source>
</evidence>
<keyword evidence="1" id="KW-0472">Membrane</keyword>
<reference evidence="2 3" key="1">
    <citation type="submission" date="2017-09" db="EMBL/GenBank/DDBJ databases">
        <title>Depth-based differentiation of microbial function through sediment-hosted aquifers and enrichment of novel symbionts in the deep terrestrial subsurface.</title>
        <authorList>
            <person name="Probst A.J."/>
            <person name="Ladd B."/>
            <person name="Jarett J.K."/>
            <person name="Geller-Mcgrath D.E."/>
            <person name="Sieber C.M."/>
            <person name="Emerson J.B."/>
            <person name="Anantharaman K."/>
            <person name="Thomas B.C."/>
            <person name="Malmstrom R."/>
            <person name="Stieglmeier M."/>
            <person name="Klingl A."/>
            <person name="Woyke T."/>
            <person name="Ryan C.M."/>
            <person name="Banfield J.F."/>
        </authorList>
    </citation>
    <scope>NUCLEOTIDE SEQUENCE [LARGE SCALE GENOMIC DNA]</scope>
    <source>
        <strain evidence="2">CG22_combo_CG10-13_8_21_14_all_47_15</strain>
    </source>
</reference>
<organism evidence="2 3">
    <name type="scientific">Candidatus Lloydbacteria bacterium CG22_combo_CG10-13_8_21_14_all_47_15</name>
    <dbReference type="NCBI Taxonomy" id="1974635"/>
    <lineage>
        <taxon>Bacteria</taxon>
        <taxon>Candidatus Lloydiibacteriota</taxon>
    </lineage>
</organism>
<dbReference type="EMBL" id="PCTL01000030">
    <property type="protein sequence ID" value="PIP73102.1"/>
    <property type="molecule type" value="Genomic_DNA"/>
</dbReference>
<dbReference type="AlphaFoldDB" id="A0A2H0CT55"/>
<proteinExistence type="predicted"/>
<evidence type="ECO:0000313" key="3">
    <source>
        <dbReference type="Proteomes" id="UP000230638"/>
    </source>
</evidence>